<evidence type="ECO:0000313" key="4">
    <source>
        <dbReference type="Proteomes" id="UP000670947"/>
    </source>
</evidence>
<dbReference type="InterPro" id="IPR004360">
    <property type="entry name" value="Glyas_Fos-R_dOase_dom"/>
</dbReference>
<dbReference type="InterPro" id="IPR037523">
    <property type="entry name" value="VOC_core"/>
</dbReference>
<dbReference type="InterPro" id="IPR029068">
    <property type="entry name" value="Glyas_Bleomycin-R_OHBP_Dase"/>
</dbReference>
<keyword evidence="1" id="KW-0479">Metal-binding</keyword>
<sequence>MTRLYERYGDKIMYSKLKQKGIHHVCLRVPDLHTAANFYQNAFDAELVAEWGTEGKEDHAFILDLGTGDFLEIFGSPEPFSLGKWQHVAIWTDNMEAAYERAIANGATVGTKPAISHIPTRSGQVVHMKFGFLHAPGGETVELIQDVDADAHM</sequence>
<accession>A0ABS3W840</accession>
<feature type="domain" description="VOC" evidence="2">
    <location>
        <begin position="21"/>
        <end position="146"/>
    </location>
</feature>
<dbReference type="SUPFAM" id="SSF54593">
    <property type="entry name" value="Glyoxalase/Bleomycin resistance protein/Dihydroxybiphenyl dioxygenase"/>
    <property type="match status" value="1"/>
</dbReference>
<gene>
    <name evidence="3" type="ORF">I8J29_09755</name>
</gene>
<dbReference type="PROSITE" id="PS51819">
    <property type="entry name" value="VOC"/>
    <property type="match status" value="1"/>
</dbReference>
<keyword evidence="4" id="KW-1185">Reference proteome</keyword>
<dbReference type="InterPro" id="IPR051785">
    <property type="entry name" value="MMCE/EMCE_epimerase"/>
</dbReference>
<dbReference type="PANTHER" id="PTHR43048:SF3">
    <property type="entry name" value="METHYLMALONYL-COA EPIMERASE, MITOCHONDRIAL"/>
    <property type="match status" value="1"/>
</dbReference>
<comment type="caution">
    <text evidence="3">The sequence shown here is derived from an EMBL/GenBank/DDBJ whole genome shotgun (WGS) entry which is preliminary data.</text>
</comment>
<dbReference type="Gene3D" id="3.10.180.10">
    <property type="entry name" value="2,3-Dihydroxybiphenyl 1,2-Dioxygenase, domain 1"/>
    <property type="match status" value="1"/>
</dbReference>
<evidence type="ECO:0000256" key="1">
    <source>
        <dbReference type="ARBA" id="ARBA00022723"/>
    </source>
</evidence>
<dbReference type="Pfam" id="PF00903">
    <property type="entry name" value="Glyoxalase"/>
    <property type="match status" value="1"/>
</dbReference>
<evidence type="ECO:0000259" key="2">
    <source>
        <dbReference type="PROSITE" id="PS51819"/>
    </source>
</evidence>
<evidence type="ECO:0000313" key="3">
    <source>
        <dbReference type="EMBL" id="MBO7744480.1"/>
    </source>
</evidence>
<proteinExistence type="predicted"/>
<name>A0ABS3W840_9BACL</name>
<protein>
    <submittedName>
        <fullName evidence="3">VOC family protein</fullName>
    </submittedName>
</protein>
<dbReference type="PANTHER" id="PTHR43048">
    <property type="entry name" value="METHYLMALONYL-COA EPIMERASE"/>
    <property type="match status" value="1"/>
</dbReference>
<dbReference type="RefSeq" id="WP_208847418.1">
    <property type="nucleotide sequence ID" value="NZ_JAGGDJ010000004.1"/>
</dbReference>
<reference evidence="3 4" key="1">
    <citation type="submission" date="2021-03" db="EMBL/GenBank/DDBJ databases">
        <title>Paenibacillus artemisicola MWE-103 whole genome sequence.</title>
        <authorList>
            <person name="Ham Y.J."/>
        </authorList>
    </citation>
    <scope>NUCLEOTIDE SEQUENCE [LARGE SCALE GENOMIC DNA]</scope>
    <source>
        <strain evidence="3 4">MWE-103</strain>
    </source>
</reference>
<dbReference type="EMBL" id="JAGGDJ010000004">
    <property type="protein sequence ID" value="MBO7744480.1"/>
    <property type="molecule type" value="Genomic_DNA"/>
</dbReference>
<dbReference type="CDD" id="cd06587">
    <property type="entry name" value="VOC"/>
    <property type="match status" value="1"/>
</dbReference>
<dbReference type="Proteomes" id="UP000670947">
    <property type="component" value="Unassembled WGS sequence"/>
</dbReference>
<organism evidence="3 4">
    <name type="scientific">Paenibacillus artemisiicola</name>
    <dbReference type="NCBI Taxonomy" id="1172618"/>
    <lineage>
        <taxon>Bacteria</taxon>
        <taxon>Bacillati</taxon>
        <taxon>Bacillota</taxon>
        <taxon>Bacilli</taxon>
        <taxon>Bacillales</taxon>
        <taxon>Paenibacillaceae</taxon>
        <taxon>Paenibacillus</taxon>
    </lineage>
</organism>